<dbReference type="AlphaFoldDB" id="A0A9E2S9Z8"/>
<accession>A0A9E2S9Z8</accession>
<dbReference type="RefSeq" id="WP_217791990.1">
    <property type="nucleotide sequence ID" value="NZ_JAHSPG010000011.1"/>
</dbReference>
<feature type="signal peptide" evidence="1">
    <location>
        <begin position="1"/>
        <end position="21"/>
    </location>
</feature>
<keyword evidence="3" id="KW-1185">Reference proteome</keyword>
<name>A0A9E2S9Z8_9BACT</name>
<sequence length="219" mass="24383">MKKVKALISFVFLITTLHSVAQKKVSDLTLVYDAVINTGTSEPKLADAFDGSTTTIFLKSNLSRTEMVSALASFTTIYNGQTGNAVILEEVNGQKLLIKMNADNWKEKNKKYADIKFVDSTETKVIAGYKCKKAVAQLNDGTSFVVYYTTEILPENMDFNYQFRNLKGLPLAYEVTQGNLKISYTVSSISLNPVPSSKFDVPKSGYREMTYDESKKLGM</sequence>
<evidence type="ECO:0000313" key="2">
    <source>
        <dbReference type="EMBL" id="MBV4358317.1"/>
    </source>
</evidence>
<evidence type="ECO:0000313" key="3">
    <source>
        <dbReference type="Proteomes" id="UP000812270"/>
    </source>
</evidence>
<feature type="chain" id="PRO_5038987173" description="GLPGLI family protein" evidence="1">
    <location>
        <begin position="22"/>
        <end position="219"/>
    </location>
</feature>
<keyword evidence="1" id="KW-0732">Signal</keyword>
<organism evidence="2 3">
    <name type="scientific">Pinibacter aurantiacus</name>
    <dbReference type="NCBI Taxonomy" id="2851599"/>
    <lineage>
        <taxon>Bacteria</taxon>
        <taxon>Pseudomonadati</taxon>
        <taxon>Bacteroidota</taxon>
        <taxon>Chitinophagia</taxon>
        <taxon>Chitinophagales</taxon>
        <taxon>Chitinophagaceae</taxon>
        <taxon>Pinibacter</taxon>
    </lineage>
</organism>
<protein>
    <recommendedName>
        <fullName evidence="4">GLPGLI family protein</fullName>
    </recommendedName>
</protein>
<dbReference type="Proteomes" id="UP000812270">
    <property type="component" value="Unassembled WGS sequence"/>
</dbReference>
<dbReference type="EMBL" id="JAHSPG010000011">
    <property type="protein sequence ID" value="MBV4358317.1"/>
    <property type="molecule type" value="Genomic_DNA"/>
</dbReference>
<reference evidence="2" key="1">
    <citation type="submission" date="2021-06" db="EMBL/GenBank/DDBJ databases">
        <authorList>
            <person name="Huq M.A."/>
        </authorList>
    </citation>
    <scope>NUCLEOTIDE SEQUENCE</scope>
    <source>
        <strain evidence="2">MAH-26</strain>
    </source>
</reference>
<proteinExistence type="predicted"/>
<evidence type="ECO:0008006" key="4">
    <source>
        <dbReference type="Google" id="ProtNLM"/>
    </source>
</evidence>
<comment type="caution">
    <text evidence="2">The sequence shown here is derived from an EMBL/GenBank/DDBJ whole genome shotgun (WGS) entry which is preliminary data.</text>
</comment>
<gene>
    <name evidence="2" type="ORF">KTO63_14220</name>
</gene>
<evidence type="ECO:0000256" key="1">
    <source>
        <dbReference type="SAM" id="SignalP"/>
    </source>
</evidence>